<proteinExistence type="predicted"/>
<dbReference type="Pfam" id="PF07411">
    <property type="entry name" value="DUF1508"/>
    <property type="match status" value="2"/>
</dbReference>
<evidence type="ECO:0000259" key="1">
    <source>
        <dbReference type="Pfam" id="PF07411"/>
    </source>
</evidence>
<evidence type="ECO:0000313" key="3">
    <source>
        <dbReference type="Proteomes" id="UP001597012"/>
    </source>
</evidence>
<dbReference type="RefSeq" id="WP_291960104.1">
    <property type="nucleotide sequence ID" value="NZ_JBHTHY010000011.1"/>
</dbReference>
<dbReference type="EMBL" id="JBHTHY010000011">
    <property type="protein sequence ID" value="MFD0798449.1"/>
    <property type="molecule type" value="Genomic_DNA"/>
</dbReference>
<dbReference type="InterPro" id="IPR010879">
    <property type="entry name" value="DUF1508"/>
</dbReference>
<gene>
    <name evidence="2" type="ORF">ACFQZJ_13335</name>
</gene>
<protein>
    <submittedName>
        <fullName evidence="2">YegP family protein</fullName>
    </submittedName>
</protein>
<keyword evidence="3" id="KW-1185">Reference proteome</keyword>
<dbReference type="Proteomes" id="UP001597012">
    <property type="component" value="Unassembled WGS sequence"/>
</dbReference>
<dbReference type="PANTHER" id="PTHR40606">
    <property type="match status" value="1"/>
</dbReference>
<accession>A0ABW3B7A8</accession>
<reference evidence="3" key="1">
    <citation type="journal article" date="2019" name="Int. J. Syst. Evol. Microbiol.">
        <title>The Global Catalogue of Microorganisms (GCM) 10K type strain sequencing project: providing services to taxonomists for standard genome sequencing and annotation.</title>
        <authorList>
            <consortium name="The Broad Institute Genomics Platform"/>
            <consortium name="The Broad Institute Genome Sequencing Center for Infectious Disease"/>
            <person name="Wu L."/>
            <person name="Ma J."/>
        </authorList>
    </citation>
    <scope>NUCLEOTIDE SEQUENCE [LARGE SCALE GENOMIC DNA]</scope>
    <source>
        <strain evidence="3">CCUG 61948</strain>
    </source>
</reference>
<dbReference type="Gene3D" id="2.30.29.80">
    <property type="match status" value="1"/>
</dbReference>
<comment type="caution">
    <text evidence="2">The sequence shown here is derived from an EMBL/GenBank/DDBJ whole genome shotgun (WGS) entry which is preliminary data.</text>
</comment>
<name>A0ABW3B7A8_9FLAO</name>
<feature type="domain" description="DUF1508" evidence="1">
    <location>
        <begin position="65"/>
        <end position="111"/>
    </location>
</feature>
<evidence type="ECO:0000313" key="2">
    <source>
        <dbReference type="EMBL" id="MFD0798449.1"/>
    </source>
</evidence>
<dbReference type="PANTHER" id="PTHR40606:SF1">
    <property type="entry name" value="UPF0339 PROTEIN YEGP"/>
    <property type="match status" value="1"/>
</dbReference>
<organism evidence="2 3">
    <name type="scientific">Maribacter chungangensis</name>
    <dbReference type="NCBI Taxonomy" id="1069117"/>
    <lineage>
        <taxon>Bacteria</taxon>
        <taxon>Pseudomonadati</taxon>
        <taxon>Bacteroidota</taxon>
        <taxon>Flavobacteriia</taxon>
        <taxon>Flavobacteriales</taxon>
        <taxon>Flavobacteriaceae</taxon>
        <taxon>Maribacter</taxon>
    </lineage>
</organism>
<sequence>MSTITNPKFQIYKSGTEFRYRLKARNGEIILHGEGYTSKQGCLNGIDSVKRNSPNDERYDRKNATNGQYYFVLKALNGEPIGVSETYTTVSSRENGIYAVKTIAPTAPVEDLS</sequence>
<dbReference type="InterPro" id="IPR036913">
    <property type="entry name" value="YegP-like_sf"/>
</dbReference>
<feature type="domain" description="DUF1508" evidence="1">
    <location>
        <begin position="16"/>
        <end position="60"/>
    </location>
</feature>
<dbReference type="SUPFAM" id="SSF160113">
    <property type="entry name" value="YegP-like"/>
    <property type="match status" value="2"/>
</dbReference>
<dbReference type="InterPro" id="IPR051141">
    <property type="entry name" value="UPF0339_domain"/>
</dbReference>